<proteinExistence type="predicted"/>
<name>A0A840TFL5_9BACT</name>
<accession>A0A840TFL5</accession>
<evidence type="ECO:0000313" key="1">
    <source>
        <dbReference type="EMBL" id="MBB5282926.1"/>
    </source>
</evidence>
<gene>
    <name evidence="1" type="ORF">HNQ92_001052</name>
</gene>
<keyword evidence="2" id="KW-1185">Reference proteome</keyword>
<dbReference type="Proteomes" id="UP000557307">
    <property type="component" value="Unassembled WGS sequence"/>
</dbReference>
<evidence type="ECO:0000313" key="2">
    <source>
        <dbReference type="Proteomes" id="UP000557307"/>
    </source>
</evidence>
<protein>
    <submittedName>
        <fullName evidence="1">Uncharacterized protein</fullName>
    </submittedName>
</protein>
<reference evidence="1 2" key="1">
    <citation type="submission" date="2020-08" db="EMBL/GenBank/DDBJ databases">
        <title>Genomic Encyclopedia of Type Strains, Phase IV (KMG-IV): sequencing the most valuable type-strain genomes for metagenomic binning, comparative biology and taxonomic classification.</title>
        <authorList>
            <person name="Goeker M."/>
        </authorList>
    </citation>
    <scope>NUCLEOTIDE SEQUENCE [LARGE SCALE GENOMIC DNA]</scope>
    <source>
        <strain evidence="1 2">DSM 105074</strain>
    </source>
</reference>
<dbReference type="RefSeq" id="WP_184171892.1">
    <property type="nucleotide sequence ID" value="NZ_JACHGF010000002.1"/>
</dbReference>
<comment type="caution">
    <text evidence="1">The sequence shown here is derived from an EMBL/GenBank/DDBJ whole genome shotgun (WGS) entry which is preliminary data.</text>
</comment>
<organism evidence="1 2">
    <name type="scientific">Rhabdobacter roseus</name>
    <dbReference type="NCBI Taxonomy" id="1655419"/>
    <lineage>
        <taxon>Bacteria</taxon>
        <taxon>Pseudomonadati</taxon>
        <taxon>Bacteroidota</taxon>
        <taxon>Cytophagia</taxon>
        <taxon>Cytophagales</taxon>
        <taxon>Cytophagaceae</taxon>
        <taxon>Rhabdobacter</taxon>
    </lineage>
</organism>
<sequence length="111" mass="12421">MIRLMNFHEKRYYTILVARSKATEGLVQQPFGIRRGDPGRRGGAGLELCASIQMHRLLTVLCRVGDPSPPERKARNRLCVTLLMRELGGKVPIGFLLSLNENKTFAALESL</sequence>
<dbReference type="EMBL" id="JACHGF010000002">
    <property type="protein sequence ID" value="MBB5282926.1"/>
    <property type="molecule type" value="Genomic_DNA"/>
</dbReference>
<dbReference type="AlphaFoldDB" id="A0A840TFL5"/>